<evidence type="ECO:0000313" key="1">
    <source>
        <dbReference type="EMBL" id="CAH7672724.1"/>
    </source>
</evidence>
<proteinExistence type="predicted"/>
<comment type="caution">
    <text evidence="2">The sequence shown here is derived from an EMBL/GenBank/DDBJ whole genome shotgun (WGS) entry which is preliminary data.</text>
</comment>
<accession>A0AAV0AWH3</accession>
<dbReference type="Proteomes" id="UP001153365">
    <property type="component" value="Unassembled WGS sequence"/>
</dbReference>
<evidence type="ECO:0000313" key="2">
    <source>
        <dbReference type="EMBL" id="CAH7672980.1"/>
    </source>
</evidence>
<organism evidence="2 3">
    <name type="scientific">Phakopsora pachyrhizi</name>
    <name type="common">Asian soybean rust disease fungus</name>
    <dbReference type="NCBI Taxonomy" id="170000"/>
    <lineage>
        <taxon>Eukaryota</taxon>
        <taxon>Fungi</taxon>
        <taxon>Dikarya</taxon>
        <taxon>Basidiomycota</taxon>
        <taxon>Pucciniomycotina</taxon>
        <taxon>Pucciniomycetes</taxon>
        <taxon>Pucciniales</taxon>
        <taxon>Phakopsoraceae</taxon>
        <taxon>Phakopsora</taxon>
    </lineage>
</organism>
<protein>
    <submittedName>
        <fullName evidence="2">Uncharacterized protein</fullName>
    </submittedName>
</protein>
<gene>
    <name evidence="1" type="ORF">PPACK8108_LOCUS7553</name>
    <name evidence="2" type="ORF">PPACK8108_LOCUS7836</name>
</gene>
<evidence type="ECO:0000313" key="3">
    <source>
        <dbReference type="Proteomes" id="UP001153365"/>
    </source>
</evidence>
<keyword evidence="3" id="KW-1185">Reference proteome</keyword>
<dbReference type="EMBL" id="CALTRL010001489">
    <property type="protein sequence ID" value="CAH7672724.1"/>
    <property type="molecule type" value="Genomic_DNA"/>
</dbReference>
<reference evidence="2" key="1">
    <citation type="submission" date="2022-06" db="EMBL/GenBank/DDBJ databases">
        <authorList>
            <consortium name="SYNGENTA / RWTH Aachen University"/>
        </authorList>
    </citation>
    <scope>NUCLEOTIDE SEQUENCE</scope>
</reference>
<name>A0AAV0AWH3_PHAPC</name>
<sequence length="87" mass="9878">MAEDLSQQLRFLSINQKEDQLQQMHEMVEEVIRDEIKILEGEPCRNIPGLKVQRVDSSNGGLKGMRIELVKATLESILGNGGRKFKL</sequence>
<dbReference type="EMBL" id="CALTRL010001551">
    <property type="protein sequence ID" value="CAH7672980.1"/>
    <property type="molecule type" value="Genomic_DNA"/>
</dbReference>
<dbReference type="AlphaFoldDB" id="A0AAV0AWH3"/>